<proteinExistence type="predicted"/>
<dbReference type="Gene3D" id="3.40.50.1820">
    <property type="entry name" value="alpha/beta hydrolase"/>
    <property type="match status" value="1"/>
</dbReference>
<dbReference type="GO" id="GO:0016787">
    <property type="term" value="F:hydrolase activity"/>
    <property type="evidence" value="ECO:0007669"/>
    <property type="project" value="UniProtKB-KW"/>
</dbReference>
<dbReference type="Pfam" id="PF12695">
    <property type="entry name" value="Abhydrolase_5"/>
    <property type="match status" value="1"/>
</dbReference>
<evidence type="ECO:0000313" key="2">
    <source>
        <dbReference type="EMBL" id="SEC54661.1"/>
    </source>
</evidence>
<accession>A0A1H4TEU2</accession>
<organism evidence="2 3">
    <name type="scientific">Paramicrobacterium humi</name>
    <dbReference type="NCBI Taxonomy" id="640635"/>
    <lineage>
        <taxon>Bacteria</taxon>
        <taxon>Bacillati</taxon>
        <taxon>Actinomycetota</taxon>
        <taxon>Actinomycetes</taxon>
        <taxon>Micrococcales</taxon>
        <taxon>Microbacteriaceae</taxon>
        <taxon>Paramicrobacterium</taxon>
    </lineage>
</organism>
<sequence>MRSLVWHRARLAAAWTLTVVLLVVIIALAWAHTVHMGERSAALEAWRNDAITISADDARIIMTPANGTTHEGLVFVPGARVDPYAYLAKLAGVAENGVTVIITKPVLNIALADQRPLSAFTAGIPGIDRWFVGGHSLGGVRACTLAADADGLILFGSYCATDVSATTVPVLSISASNDGLSTSQKIADARHLLPANARFVEIEGANHASFGDYGDQPGDGTATVGDDDVRSQITEAVLAFIEDS</sequence>
<keyword evidence="3" id="KW-1185">Reference proteome</keyword>
<name>A0A1H4TEU2_9MICO</name>
<gene>
    <name evidence="2" type="ORF">SAMN04489806_3183</name>
</gene>
<dbReference type="InterPro" id="IPR029059">
    <property type="entry name" value="AB_hydrolase_5"/>
</dbReference>
<evidence type="ECO:0000313" key="3">
    <source>
        <dbReference type="Proteomes" id="UP000199183"/>
    </source>
</evidence>
<dbReference type="AlphaFoldDB" id="A0A1H4TEU2"/>
<evidence type="ECO:0000259" key="1">
    <source>
        <dbReference type="Pfam" id="PF12695"/>
    </source>
</evidence>
<dbReference type="EMBL" id="FNRY01000002">
    <property type="protein sequence ID" value="SEC54661.1"/>
    <property type="molecule type" value="Genomic_DNA"/>
</dbReference>
<dbReference type="STRING" id="640635.SAMN04489806_3183"/>
<dbReference type="Proteomes" id="UP000199183">
    <property type="component" value="Unassembled WGS sequence"/>
</dbReference>
<dbReference type="OrthoDB" id="9780932at2"/>
<dbReference type="SUPFAM" id="SSF53474">
    <property type="entry name" value="alpha/beta-Hydrolases"/>
    <property type="match status" value="1"/>
</dbReference>
<keyword evidence="2" id="KW-0378">Hydrolase</keyword>
<dbReference type="RefSeq" id="WP_091187687.1">
    <property type="nucleotide sequence ID" value="NZ_FNRY01000002.1"/>
</dbReference>
<dbReference type="InterPro" id="IPR029058">
    <property type="entry name" value="AB_hydrolase_fold"/>
</dbReference>
<reference evidence="2 3" key="1">
    <citation type="submission" date="2016-10" db="EMBL/GenBank/DDBJ databases">
        <authorList>
            <person name="de Groot N.N."/>
        </authorList>
    </citation>
    <scope>NUCLEOTIDE SEQUENCE [LARGE SCALE GENOMIC DNA]</scope>
    <source>
        <strain evidence="2 3">DSM 21799</strain>
    </source>
</reference>
<feature type="domain" description="Alpha/beta hydrolase fold-5" evidence="1">
    <location>
        <begin position="73"/>
        <end position="227"/>
    </location>
</feature>
<protein>
    <submittedName>
        <fullName evidence="2">Alpha/beta hydrolase family protein</fullName>
    </submittedName>
</protein>